<accession>D8JQZ3</accession>
<reference evidence="3" key="1">
    <citation type="journal article" date="2011" name="J. Bacteriol.">
        <title>Genome sequences of eight morphologically diverse alphaproteobacteria.</title>
        <authorList>
            <consortium name="US DOE Joint Genome Institute"/>
            <person name="Brown P.J."/>
            <person name="Kysela D.T."/>
            <person name="Buechlein A."/>
            <person name="Hemmerich C."/>
            <person name="Brun Y.V."/>
        </authorList>
    </citation>
    <scope>NUCLEOTIDE SEQUENCE [LARGE SCALE GENOMIC DNA]</scope>
    <source>
        <strain evidence="3">ATCC 51888 / DSM 1869 / NCIB 11706 / TK 0415</strain>
    </source>
</reference>
<feature type="chain" id="PRO_5003116040" evidence="1">
    <location>
        <begin position="33"/>
        <end position="245"/>
    </location>
</feature>
<feature type="signal peptide" evidence="1">
    <location>
        <begin position="1"/>
        <end position="32"/>
    </location>
</feature>
<dbReference type="STRING" id="582899.Hden_0320"/>
<name>D8JQZ3_HYPDA</name>
<dbReference type="eggNOG" id="COG5461">
    <property type="taxonomic scope" value="Bacteria"/>
</dbReference>
<dbReference type="AlphaFoldDB" id="D8JQZ3"/>
<dbReference type="Proteomes" id="UP000002033">
    <property type="component" value="Chromosome"/>
</dbReference>
<keyword evidence="3" id="KW-1185">Reference proteome</keyword>
<keyword evidence="2" id="KW-0449">Lipoprotein</keyword>
<dbReference type="HOGENOM" id="CLU_098988_0_0_5"/>
<evidence type="ECO:0000256" key="1">
    <source>
        <dbReference type="SAM" id="SignalP"/>
    </source>
</evidence>
<evidence type="ECO:0000313" key="2">
    <source>
        <dbReference type="EMBL" id="ADJ22145.1"/>
    </source>
</evidence>
<proteinExistence type="predicted"/>
<evidence type="ECO:0000313" key="3">
    <source>
        <dbReference type="Proteomes" id="UP000002033"/>
    </source>
</evidence>
<dbReference type="Pfam" id="PF09476">
    <property type="entry name" value="Pilus_CpaD"/>
    <property type="match status" value="1"/>
</dbReference>
<sequence>MQMQKTILRGPAKARRGLARMLIIACLPIALAGCEHDRVGPQVAGWQLIDPEQRHPILVSQQPAVLNLHVAAGSEGLTPSQRSRVIDFIDRHRASDAGNSRFVISAPAGSSNEAAAMDAASDTRRLILGGGYADSSIANEAYHASGRDAPLRISYLRYVAEGPECGRDWSENLARAYQNTPYPNFGCSSQRNLAAMVSNPADLLGPRTMTPSDANRRFKMYEKYVKGETLGASDEKVTFVKPISQ</sequence>
<dbReference type="EMBL" id="CP002083">
    <property type="protein sequence ID" value="ADJ22145.1"/>
    <property type="molecule type" value="Genomic_DNA"/>
</dbReference>
<dbReference type="PROSITE" id="PS51257">
    <property type="entry name" value="PROKAR_LIPOPROTEIN"/>
    <property type="match status" value="1"/>
</dbReference>
<dbReference type="OrthoDB" id="9802674at2"/>
<keyword evidence="1" id="KW-0732">Signal</keyword>
<organism evidence="2 3">
    <name type="scientific">Hyphomicrobium denitrificans (strain ATCC 51888 / DSM 1869 / NCIMB 11706 / TK 0415)</name>
    <dbReference type="NCBI Taxonomy" id="582899"/>
    <lineage>
        <taxon>Bacteria</taxon>
        <taxon>Pseudomonadati</taxon>
        <taxon>Pseudomonadota</taxon>
        <taxon>Alphaproteobacteria</taxon>
        <taxon>Hyphomicrobiales</taxon>
        <taxon>Hyphomicrobiaceae</taxon>
        <taxon>Hyphomicrobium</taxon>
    </lineage>
</organism>
<dbReference type="KEGG" id="hdn:Hden_0320"/>
<dbReference type="NCBIfam" id="TIGR02522">
    <property type="entry name" value="pilus_cpaD"/>
    <property type="match status" value="1"/>
</dbReference>
<dbReference type="InterPro" id="IPR019027">
    <property type="entry name" value="Pilus_biogenesis_CpaD-related"/>
</dbReference>
<gene>
    <name evidence="2" type="ordered locus">Hden_0320</name>
</gene>
<protein>
    <submittedName>
        <fullName evidence="2">Pilus (Caulobacter type) biogenesis lipoprotein CpaD</fullName>
    </submittedName>
</protein>
<dbReference type="RefSeq" id="WP_013214364.1">
    <property type="nucleotide sequence ID" value="NC_014313.1"/>
</dbReference>
<dbReference type="InterPro" id="IPR013361">
    <property type="entry name" value="Pilus_CpaD"/>
</dbReference>